<dbReference type="PATRIC" id="fig|2064.6.peg.2354"/>
<dbReference type="SUPFAM" id="SSF47336">
    <property type="entry name" value="ACP-like"/>
    <property type="match status" value="1"/>
</dbReference>
<evidence type="ECO:0000313" key="2">
    <source>
        <dbReference type="EMBL" id="KIQ64703.1"/>
    </source>
</evidence>
<dbReference type="STRING" id="2064.TR51_10985"/>
<dbReference type="Proteomes" id="UP000032066">
    <property type="component" value="Unassembled WGS sequence"/>
</dbReference>
<sequence>MSVLDLPTLTRILRENAGADESVDLSGDILDVPFPELGYDSLALLQAIGVIQRDFGVELDDDAASAETPREFLTLVNGGEQPSAESV</sequence>
<dbReference type="RefSeq" id="WP_043910491.1">
    <property type="nucleotide sequence ID" value="NZ_JXZB01000002.1"/>
</dbReference>
<dbReference type="OrthoDB" id="3537906at2"/>
<dbReference type="AlphaFoldDB" id="A0A0D0Q1C4"/>
<protein>
    <submittedName>
        <fullName evidence="2">Actinorhodin polyketide synthase acyl carrier protein</fullName>
    </submittedName>
</protein>
<gene>
    <name evidence="2" type="ORF">TR51_10985</name>
</gene>
<name>A0A0D0Q1C4_KITGR</name>
<reference evidence="2 3" key="1">
    <citation type="submission" date="2015-02" db="EMBL/GenBank/DDBJ databases">
        <title>Draft genome sequence of Kitasatospora griseola MF730-N6, a bafilomycin, terpentecin and satosporin producer.</title>
        <authorList>
            <person name="Arens J.C."/>
            <person name="Haltli B."/>
            <person name="Kerr R.G."/>
        </authorList>
    </citation>
    <scope>NUCLEOTIDE SEQUENCE [LARGE SCALE GENOMIC DNA]</scope>
    <source>
        <strain evidence="2 3">MF730-N6</strain>
    </source>
</reference>
<dbReference type="Pfam" id="PF00550">
    <property type="entry name" value="PP-binding"/>
    <property type="match status" value="1"/>
</dbReference>
<dbReference type="Gene3D" id="1.10.1200.10">
    <property type="entry name" value="ACP-like"/>
    <property type="match status" value="1"/>
</dbReference>
<evidence type="ECO:0000313" key="3">
    <source>
        <dbReference type="Proteomes" id="UP000032066"/>
    </source>
</evidence>
<dbReference type="InterPro" id="IPR036736">
    <property type="entry name" value="ACP-like_sf"/>
</dbReference>
<comment type="caution">
    <text evidence="2">The sequence shown here is derived from an EMBL/GenBank/DDBJ whole genome shotgun (WGS) entry which is preliminary data.</text>
</comment>
<evidence type="ECO:0000259" key="1">
    <source>
        <dbReference type="Pfam" id="PF00550"/>
    </source>
</evidence>
<accession>A0A0D0Q1C4</accession>
<dbReference type="EMBL" id="JXZB01000002">
    <property type="protein sequence ID" value="KIQ64703.1"/>
    <property type="molecule type" value="Genomic_DNA"/>
</dbReference>
<dbReference type="InterPro" id="IPR009081">
    <property type="entry name" value="PP-bd_ACP"/>
</dbReference>
<feature type="domain" description="Carrier" evidence="1">
    <location>
        <begin position="10"/>
        <end position="75"/>
    </location>
</feature>
<proteinExistence type="predicted"/>
<organism evidence="2 3">
    <name type="scientific">Kitasatospora griseola</name>
    <name type="common">Streptomyces griseolosporeus</name>
    <dbReference type="NCBI Taxonomy" id="2064"/>
    <lineage>
        <taxon>Bacteria</taxon>
        <taxon>Bacillati</taxon>
        <taxon>Actinomycetota</taxon>
        <taxon>Actinomycetes</taxon>
        <taxon>Kitasatosporales</taxon>
        <taxon>Streptomycetaceae</taxon>
        <taxon>Kitasatospora</taxon>
    </lineage>
</organism>
<keyword evidence="3" id="KW-1185">Reference proteome</keyword>